<keyword evidence="2" id="KW-0328">Glycosyltransferase</keyword>
<organism evidence="2 3">
    <name type="scientific">Metapseudomonas lalkuanensis</name>
    <dbReference type="NCBI Taxonomy" id="2604832"/>
    <lineage>
        <taxon>Bacteria</taxon>
        <taxon>Pseudomonadati</taxon>
        <taxon>Pseudomonadota</taxon>
        <taxon>Gammaproteobacteria</taxon>
        <taxon>Pseudomonadales</taxon>
        <taxon>Pseudomonadaceae</taxon>
        <taxon>Metapseudomonas</taxon>
    </lineage>
</organism>
<dbReference type="InterPro" id="IPR029057">
    <property type="entry name" value="PRTase-like"/>
</dbReference>
<protein>
    <submittedName>
        <fullName evidence="2">Phosphoribosyltransferase</fullName>
    </submittedName>
</protein>
<dbReference type="Proteomes" id="UP000327179">
    <property type="component" value="Chromosome"/>
</dbReference>
<feature type="domain" description="Phosphoribosyltransferase" evidence="1">
    <location>
        <begin position="25"/>
        <end position="187"/>
    </location>
</feature>
<dbReference type="InterPro" id="IPR000836">
    <property type="entry name" value="PRTase_dom"/>
</dbReference>
<evidence type="ECO:0000313" key="2">
    <source>
        <dbReference type="EMBL" id="QEY65790.1"/>
    </source>
</evidence>
<dbReference type="SUPFAM" id="SSF53271">
    <property type="entry name" value="PRTase-like"/>
    <property type="match status" value="1"/>
</dbReference>
<dbReference type="GO" id="GO:0016757">
    <property type="term" value="F:glycosyltransferase activity"/>
    <property type="evidence" value="ECO:0007669"/>
    <property type="project" value="UniProtKB-KW"/>
</dbReference>
<gene>
    <name evidence="2" type="ORF">FXN65_14010</name>
</gene>
<evidence type="ECO:0000259" key="1">
    <source>
        <dbReference type="Pfam" id="PF00156"/>
    </source>
</evidence>
<keyword evidence="3" id="KW-1185">Reference proteome</keyword>
<dbReference type="Gene3D" id="3.30.1310.20">
    <property type="entry name" value="PRTase-like"/>
    <property type="match status" value="1"/>
</dbReference>
<accession>A0A5J6QTK8</accession>
<dbReference type="EMBL" id="CP043311">
    <property type="protein sequence ID" value="QEY65790.1"/>
    <property type="molecule type" value="Genomic_DNA"/>
</dbReference>
<dbReference type="Pfam" id="PF00156">
    <property type="entry name" value="Pribosyltran"/>
    <property type="match status" value="1"/>
</dbReference>
<name>A0A5J6QTK8_9GAMM</name>
<reference evidence="2 3" key="1">
    <citation type="submission" date="2019-08" db="EMBL/GenBank/DDBJ databases">
        <title>Whole-genome Sequencing of e-waste polymer degrading bacterium Pseudomonas sp. strain PE08.</title>
        <authorList>
            <person name="Kirdat K."/>
            <person name="Debbarma P."/>
            <person name="Narawade N."/>
            <person name="Suyal D."/>
            <person name="Thorat V."/>
            <person name="Shouche Y."/>
            <person name="Goel R."/>
            <person name="Yadav A."/>
        </authorList>
    </citation>
    <scope>NUCLEOTIDE SEQUENCE [LARGE SCALE GENOMIC DNA]</scope>
    <source>
        <strain evidence="2 3">PE08</strain>
    </source>
</reference>
<evidence type="ECO:0000313" key="3">
    <source>
        <dbReference type="Proteomes" id="UP000327179"/>
    </source>
</evidence>
<dbReference type="KEGG" id="plal:FXN65_14010"/>
<dbReference type="CDD" id="cd06223">
    <property type="entry name" value="PRTases_typeI"/>
    <property type="match status" value="1"/>
</dbReference>
<dbReference type="RefSeq" id="WP_151138806.1">
    <property type="nucleotide sequence ID" value="NZ_CP043311.1"/>
</dbReference>
<sequence length="241" mass="26527">MQQHDTIQIPIPDRQAAGRALVPLLAAYRGRPDAIVLALPRGGVPVAYEIATALDLRLDLMPVRKLGVPFHEELAMGAIASGGVWYLNTDVVNLHGIDGPTLDAAAERELKELRRREQVYRGDRPLPDLHGQQVILVDDGLATGASMQAAVKAVRDRGATRVIVAVPVAPDDTLAELREQVDEVVCPFVPQWFTAIGCWYVDFFQVTDQAVIELLQRAWQREQGRRVEAGEMIDASTSTKH</sequence>
<proteinExistence type="predicted"/>
<dbReference type="Gene3D" id="3.40.50.2020">
    <property type="match status" value="1"/>
</dbReference>
<dbReference type="AlphaFoldDB" id="A0A5J6QTK8"/>
<keyword evidence="2" id="KW-0808">Transferase</keyword>